<organism evidence="3 4">
    <name type="scientific">Trypanosoma conorhini</name>
    <dbReference type="NCBI Taxonomy" id="83891"/>
    <lineage>
        <taxon>Eukaryota</taxon>
        <taxon>Discoba</taxon>
        <taxon>Euglenozoa</taxon>
        <taxon>Kinetoplastea</taxon>
        <taxon>Metakinetoplastina</taxon>
        <taxon>Trypanosomatida</taxon>
        <taxon>Trypanosomatidae</taxon>
        <taxon>Trypanosoma</taxon>
    </lineage>
</organism>
<feature type="region of interest" description="Disordered" evidence="1">
    <location>
        <begin position="99"/>
        <end position="125"/>
    </location>
</feature>
<dbReference type="EMBL" id="MKKU01000420">
    <property type="protein sequence ID" value="RNF13160.1"/>
    <property type="molecule type" value="Genomic_DNA"/>
</dbReference>
<keyword evidence="4" id="KW-1185">Reference proteome</keyword>
<proteinExistence type="predicted"/>
<protein>
    <submittedName>
        <fullName evidence="3">Uncharacterized protein</fullName>
    </submittedName>
</protein>
<accession>A0A3R7LF38</accession>
<sequence>MNPRAVILLDAAHPAQATPRGAGVRGTRRQAGQTLLAHPPRWFDVPLFLPAVRARAPLGDALRELTARPLTLGGGGLRRTRAPSALALRPATGDLLRRAPASARRAGGGEASRPPAAASAPQVVGTSSRGVARKLPGRTGGLVGGLALIASVGGWGTAGVMWFVTLVARGRLGSVFFFSHFCFVLLFPVFLVLPNEIVDASVGCCLWCWWADLIVFGGGTRMLLDVMVFFVRDVPWEKFFEVFLFSLFYSFSCFFLLFFFFYCIEMCT</sequence>
<comment type="caution">
    <text evidence="3">The sequence shown here is derived from an EMBL/GenBank/DDBJ whole genome shotgun (WGS) entry which is preliminary data.</text>
</comment>
<evidence type="ECO:0000313" key="4">
    <source>
        <dbReference type="Proteomes" id="UP000284403"/>
    </source>
</evidence>
<name>A0A3R7LF38_9TRYP</name>
<dbReference type="AlphaFoldDB" id="A0A3R7LF38"/>
<evidence type="ECO:0000256" key="2">
    <source>
        <dbReference type="SAM" id="Phobius"/>
    </source>
</evidence>
<gene>
    <name evidence="3" type="ORF">Tco025E_06279</name>
</gene>
<evidence type="ECO:0000313" key="3">
    <source>
        <dbReference type="EMBL" id="RNF13160.1"/>
    </source>
</evidence>
<feature type="compositionally biased region" description="Low complexity" evidence="1">
    <location>
        <begin position="99"/>
        <end position="121"/>
    </location>
</feature>
<keyword evidence="2" id="KW-0472">Membrane</keyword>
<feature type="non-terminal residue" evidence="3">
    <location>
        <position position="268"/>
    </location>
</feature>
<keyword evidence="2" id="KW-1133">Transmembrane helix</keyword>
<feature type="transmembrane region" description="Helical" evidence="2">
    <location>
        <begin position="142"/>
        <end position="163"/>
    </location>
</feature>
<dbReference type="Proteomes" id="UP000284403">
    <property type="component" value="Unassembled WGS sequence"/>
</dbReference>
<keyword evidence="2" id="KW-0812">Transmembrane</keyword>
<reference evidence="3 4" key="1">
    <citation type="journal article" date="2018" name="BMC Genomics">
        <title>Genomic comparison of Trypanosoma conorhini and Trypanosoma rangeli to Trypanosoma cruzi strains of high and low virulence.</title>
        <authorList>
            <person name="Bradwell K.R."/>
            <person name="Koparde V.N."/>
            <person name="Matveyev A.V."/>
            <person name="Serrano M.G."/>
            <person name="Alves J.M."/>
            <person name="Parikh H."/>
            <person name="Huang B."/>
            <person name="Lee V."/>
            <person name="Espinosa-Alvarez O."/>
            <person name="Ortiz P.A."/>
            <person name="Costa-Martins A.G."/>
            <person name="Teixeira M.M."/>
            <person name="Buck G.A."/>
        </authorList>
    </citation>
    <scope>NUCLEOTIDE SEQUENCE [LARGE SCALE GENOMIC DNA]</scope>
    <source>
        <strain evidence="3 4">025E</strain>
    </source>
</reference>
<feature type="transmembrane region" description="Helical" evidence="2">
    <location>
        <begin position="175"/>
        <end position="194"/>
    </location>
</feature>
<dbReference type="GeneID" id="40319890"/>
<feature type="transmembrane region" description="Helical" evidence="2">
    <location>
        <begin position="242"/>
        <end position="264"/>
    </location>
</feature>
<evidence type="ECO:0000256" key="1">
    <source>
        <dbReference type="SAM" id="MobiDB-lite"/>
    </source>
</evidence>
<feature type="transmembrane region" description="Helical" evidence="2">
    <location>
        <begin position="206"/>
        <end position="230"/>
    </location>
</feature>
<dbReference type="RefSeq" id="XP_029226714.1">
    <property type="nucleotide sequence ID" value="XM_029373159.1"/>
</dbReference>